<dbReference type="AlphaFoldDB" id="A0A381PT65"/>
<accession>A0A381PT65</accession>
<organism evidence="1">
    <name type="scientific">marine metagenome</name>
    <dbReference type="NCBI Taxonomy" id="408172"/>
    <lineage>
        <taxon>unclassified sequences</taxon>
        <taxon>metagenomes</taxon>
        <taxon>ecological metagenomes</taxon>
    </lineage>
</organism>
<evidence type="ECO:0000313" key="1">
    <source>
        <dbReference type="EMBL" id="SUZ68663.1"/>
    </source>
</evidence>
<name>A0A381PT65_9ZZZZ</name>
<dbReference type="EMBL" id="UINC01001039">
    <property type="protein sequence ID" value="SUZ68663.1"/>
    <property type="molecule type" value="Genomic_DNA"/>
</dbReference>
<reference evidence="1" key="1">
    <citation type="submission" date="2018-05" db="EMBL/GenBank/DDBJ databases">
        <authorList>
            <person name="Lanie J.A."/>
            <person name="Ng W.-L."/>
            <person name="Kazmierczak K.M."/>
            <person name="Andrzejewski T.M."/>
            <person name="Davidsen T.M."/>
            <person name="Wayne K.J."/>
            <person name="Tettelin H."/>
            <person name="Glass J.I."/>
            <person name="Rusch D."/>
            <person name="Podicherti R."/>
            <person name="Tsui H.-C.T."/>
            <person name="Winkler M.E."/>
        </authorList>
    </citation>
    <scope>NUCLEOTIDE SEQUENCE</scope>
</reference>
<gene>
    <name evidence="1" type="ORF">METZ01_LOCUS21517</name>
</gene>
<proteinExistence type="predicted"/>
<sequence>VNSDERLRAIEAGALSVDSRELIRRLRQAGLRDRSKRPSWDVVYESERKHTLDQIGQIVASSISDENRRCRLTGILNSARPPIEALRILIVERPNAAALVLECNEFSHLDSDLVDVLNQTRARERYVVELIVGDE</sequence>
<feature type="non-terminal residue" evidence="1">
    <location>
        <position position="1"/>
    </location>
</feature>
<protein>
    <submittedName>
        <fullName evidence="1">Uncharacterized protein</fullName>
    </submittedName>
</protein>